<feature type="compositionally biased region" description="Low complexity" evidence="1">
    <location>
        <begin position="14"/>
        <end position="26"/>
    </location>
</feature>
<keyword evidence="3" id="KW-1185">Reference proteome</keyword>
<proteinExistence type="predicted"/>
<sequence length="87" mass="8764">PAAAGAVPPPPPTRRLAPEATAAPAVSGIPAAETEALQLEEVPSSGLWPDLPGQGRASLAEPASQLPGQWLEALARAERLAGEQGAR</sequence>
<comment type="caution">
    <text evidence="2">The sequence shown here is derived from an EMBL/GenBank/DDBJ whole genome shotgun (WGS) entry which is preliminary data.</text>
</comment>
<dbReference type="Proteomes" id="UP000010729">
    <property type="component" value="Unassembled WGS sequence"/>
</dbReference>
<gene>
    <name evidence="2" type="ORF">D477_021568</name>
</gene>
<organism evidence="2 3">
    <name type="scientific">Arthrobacter crystallopoietes BAB-32</name>
    <dbReference type="NCBI Taxonomy" id="1246476"/>
    <lineage>
        <taxon>Bacteria</taxon>
        <taxon>Bacillati</taxon>
        <taxon>Actinomycetota</taxon>
        <taxon>Actinomycetes</taxon>
        <taxon>Micrococcales</taxon>
        <taxon>Micrococcaceae</taxon>
        <taxon>Crystallibacter</taxon>
    </lineage>
</organism>
<feature type="non-terminal residue" evidence="2">
    <location>
        <position position="1"/>
    </location>
</feature>
<accession>N1UP25</accession>
<evidence type="ECO:0000256" key="1">
    <source>
        <dbReference type="SAM" id="MobiDB-lite"/>
    </source>
</evidence>
<feature type="region of interest" description="Disordered" evidence="1">
    <location>
        <begin position="1"/>
        <end position="26"/>
    </location>
</feature>
<reference evidence="2 3" key="1">
    <citation type="journal article" date="2013" name="Genome Announc.">
        <title>Draft Genome Sequence of Arthrobacter crystallopoietes Strain BAB-32, Revealing Genes for Bioremediation.</title>
        <authorList>
            <person name="Joshi M.N."/>
            <person name="Pandit A.S."/>
            <person name="Sharma A."/>
            <person name="Pandya R.V."/>
            <person name="Desai S.M."/>
            <person name="Saxena A.K."/>
            <person name="Bagatharia S.B."/>
        </authorList>
    </citation>
    <scope>NUCLEOTIDE SEQUENCE [LARGE SCALE GENOMIC DNA]</scope>
    <source>
        <strain evidence="2 3">BAB-32</strain>
    </source>
</reference>
<evidence type="ECO:0000313" key="2">
    <source>
        <dbReference type="EMBL" id="EMY32161.1"/>
    </source>
</evidence>
<name>N1UP25_9MICC</name>
<dbReference type="EMBL" id="ANPE02000339">
    <property type="protein sequence ID" value="EMY32161.1"/>
    <property type="molecule type" value="Genomic_DNA"/>
</dbReference>
<evidence type="ECO:0000313" key="3">
    <source>
        <dbReference type="Proteomes" id="UP000010729"/>
    </source>
</evidence>
<feature type="region of interest" description="Disordered" evidence="1">
    <location>
        <begin position="44"/>
        <end position="63"/>
    </location>
</feature>
<protein>
    <submittedName>
        <fullName evidence="2">Uncharacterized protein</fullName>
    </submittedName>
</protein>
<dbReference type="AlphaFoldDB" id="N1UP25"/>